<dbReference type="PROSITE" id="PS50109">
    <property type="entry name" value="HIS_KIN"/>
    <property type="match status" value="1"/>
</dbReference>
<keyword evidence="7" id="KW-0675">Receptor</keyword>
<reference evidence="10" key="1">
    <citation type="journal article" date="2022" name="Int. J. Syst. Evol. Microbiol.">
        <title>Pseudomonas aegrilactucae sp. nov. and Pseudomonas morbosilactucae sp. nov., pathogens causing bacterial rot of lettuce in Japan.</title>
        <authorList>
            <person name="Sawada H."/>
            <person name="Fujikawa T."/>
            <person name="Satou M."/>
        </authorList>
    </citation>
    <scope>NUCLEOTIDE SEQUENCE</scope>
    <source>
        <strain evidence="10">MAFF 301350</strain>
    </source>
</reference>
<dbReference type="SMART" id="SM00388">
    <property type="entry name" value="HisKA"/>
    <property type="match status" value="1"/>
</dbReference>
<keyword evidence="6" id="KW-0418">Kinase</keyword>
<dbReference type="GO" id="GO:0005886">
    <property type="term" value="C:plasma membrane"/>
    <property type="evidence" value="ECO:0007669"/>
    <property type="project" value="UniProtKB-ARBA"/>
</dbReference>
<evidence type="ECO:0000313" key="11">
    <source>
        <dbReference type="Proteomes" id="UP001106592"/>
    </source>
</evidence>
<evidence type="ECO:0000313" key="10">
    <source>
        <dbReference type="EMBL" id="MBV6287737.1"/>
    </source>
</evidence>
<evidence type="ECO:0000256" key="1">
    <source>
        <dbReference type="ARBA" id="ARBA00000085"/>
    </source>
</evidence>
<evidence type="ECO:0000256" key="3">
    <source>
        <dbReference type="ARBA" id="ARBA00012438"/>
    </source>
</evidence>
<proteinExistence type="inferred from homology"/>
<reference evidence="10" key="2">
    <citation type="journal article" date="2023" name="Plant Pathol.">
        <title>Dismantling and reorganizing Pseudomonas marginalis sensu#lato.</title>
        <authorList>
            <person name="Sawada H."/>
            <person name="Fujikawa T."/>
            <person name="Satou M."/>
        </authorList>
    </citation>
    <scope>NUCLEOTIDE SEQUENCE</scope>
    <source>
        <strain evidence="10">MAFF 301350</strain>
    </source>
</reference>
<dbReference type="RefSeq" id="WP_217975768.1">
    <property type="nucleotide sequence ID" value="NZ_JAHTBI010000039.1"/>
</dbReference>
<dbReference type="InterPro" id="IPR003661">
    <property type="entry name" value="HisK_dim/P_dom"/>
</dbReference>
<gene>
    <name evidence="10" type="ORF">KUO17_11970</name>
</gene>
<dbReference type="GO" id="GO:0000156">
    <property type="term" value="F:phosphorelay response regulator activity"/>
    <property type="evidence" value="ECO:0007669"/>
    <property type="project" value="TreeGrafter"/>
</dbReference>
<feature type="domain" description="Histidine kinase" evidence="9">
    <location>
        <begin position="532"/>
        <end position="746"/>
    </location>
</feature>
<feature type="domain" description="Phytochrome chromophore attachment site" evidence="8">
    <location>
        <begin position="153"/>
        <end position="311"/>
    </location>
</feature>
<keyword evidence="5" id="KW-0808">Transferase</keyword>
<accession>A0A9Q2XIL5</accession>
<dbReference type="GO" id="GO:0006355">
    <property type="term" value="P:regulation of DNA-templated transcription"/>
    <property type="evidence" value="ECO:0007669"/>
    <property type="project" value="InterPro"/>
</dbReference>
<dbReference type="InterPro" id="IPR005467">
    <property type="entry name" value="His_kinase_dom"/>
</dbReference>
<evidence type="ECO:0000259" key="9">
    <source>
        <dbReference type="PROSITE" id="PS50109"/>
    </source>
</evidence>
<dbReference type="Pfam" id="PF02518">
    <property type="entry name" value="HATPase_c"/>
    <property type="match status" value="1"/>
</dbReference>
<dbReference type="CDD" id="cd00082">
    <property type="entry name" value="HisKA"/>
    <property type="match status" value="1"/>
</dbReference>
<dbReference type="FunFam" id="3.30.565.10:FF:000006">
    <property type="entry name" value="Sensor histidine kinase WalK"/>
    <property type="match status" value="1"/>
</dbReference>
<dbReference type="GO" id="GO:0009584">
    <property type="term" value="P:detection of visible light"/>
    <property type="evidence" value="ECO:0007669"/>
    <property type="project" value="InterPro"/>
</dbReference>
<dbReference type="SMART" id="SM00065">
    <property type="entry name" value="GAF"/>
    <property type="match status" value="1"/>
</dbReference>
<dbReference type="Pfam" id="PF01590">
    <property type="entry name" value="GAF"/>
    <property type="match status" value="1"/>
</dbReference>
<evidence type="ECO:0000259" key="8">
    <source>
        <dbReference type="PROSITE" id="PS50046"/>
    </source>
</evidence>
<dbReference type="PANTHER" id="PTHR42878:SF15">
    <property type="entry name" value="BACTERIOPHYTOCHROME"/>
    <property type="match status" value="1"/>
</dbReference>
<dbReference type="InterPro" id="IPR050351">
    <property type="entry name" value="BphY/WalK/GraS-like"/>
</dbReference>
<evidence type="ECO:0000256" key="5">
    <source>
        <dbReference type="ARBA" id="ARBA00022679"/>
    </source>
</evidence>
<comment type="caution">
    <text evidence="10">The sequence shown here is derived from an EMBL/GenBank/DDBJ whole genome shotgun (WGS) entry which is preliminary data.</text>
</comment>
<dbReference type="InterPro" id="IPR003594">
    <property type="entry name" value="HATPase_dom"/>
</dbReference>
<dbReference type="SMART" id="SM00387">
    <property type="entry name" value="HATPase_c"/>
    <property type="match status" value="1"/>
</dbReference>
<dbReference type="InterPro" id="IPR016132">
    <property type="entry name" value="Phyto_chromo_attachment"/>
</dbReference>
<dbReference type="Pfam" id="PF08446">
    <property type="entry name" value="PAS_2"/>
    <property type="match status" value="1"/>
</dbReference>
<dbReference type="GO" id="GO:0030295">
    <property type="term" value="F:protein kinase activator activity"/>
    <property type="evidence" value="ECO:0007669"/>
    <property type="project" value="TreeGrafter"/>
</dbReference>
<protein>
    <recommendedName>
        <fullName evidence="3">histidine kinase</fullName>
        <ecNumber evidence="3">2.7.13.3</ecNumber>
    </recommendedName>
</protein>
<evidence type="ECO:0000256" key="6">
    <source>
        <dbReference type="ARBA" id="ARBA00022777"/>
    </source>
</evidence>
<dbReference type="Pfam" id="PF00512">
    <property type="entry name" value="HisKA"/>
    <property type="match status" value="1"/>
</dbReference>
<dbReference type="EMBL" id="JAHTBI010000039">
    <property type="protein sequence ID" value="MBV6287737.1"/>
    <property type="molecule type" value="Genomic_DNA"/>
</dbReference>
<dbReference type="GO" id="GO:0000155">
    <property type="term" value="F:phosphorelay sensor kinase activity"/>
    <property type="evidence" value="ECO:0007669"/>
    <property type="project" value="InterPro"/>
</dbReference>
<dbReference type="InterPro" id="IPR003018">
    <property type="entry name" value="GAF"/>
</dbReference>
<dbReference type="PROSITE" id="PS50046">
    <property type="entry name" value="PHYTOCHROME_2"/>
    <property type="match status" value="1"/>
</dbReference>
<dbReference type="Pfam" id="PF00360">
    <property type="entry name" value="PHY"/>
    <property type="match status" value="1"/>
</dbReference>
<dbReference type="EC" id="2.7.13.3" evidence="3"/>
<comment type="catalytic activity">
    <reaction evidence="1">
        <text>ATP + protein L-histidine = ADP + protein N-phospho-L-histidine.</text>
        <dbReference type="EC" id="2.7.13.3"/>
    </reaction>
</comment>
<dbReference type="PANTHER" id="PTHR42878">
    <property type="entry name" value="TWO-COMPONENT HISTIDINE KINASE"/>
    <property type="match status" value="1"/>
</dbReference>
<dbReference type="InterPro" id="IPR013654">
    <property type="entry name" value="PAS_2"/>
</dbReference>
<keyword evidence="11" id="KW-1185">Reference proteome</keyword>
<organism evidence="10 11">
    <name type="scientific">Pseudomonas aegrilactucae</name>
    <dbReference type="NCBI Taxonomy" id="2854028"/>
    <lineage>
        <taxon>Bacteria</taxon>
        <taxon>Pseudomonadati</taxon>
        <taxon>Pseudomonadota</taxon>
        <taxon>Gammaproteobacteria</taxon>
        <taxon>Pseudomonadales</taxon>
        <taxon>Pseudomonadaceae</taxon>
        <taxon>Pseudomonas</taxon>
    </lineage>
</organism>
<sequence length="751" mass="83275">MTRTEPADAFQVALANCAREQIRTPGSIQPQGFMIVIEEPSLLIRQVSQNLPEWLAVPVDALLGSHFETVVQDGGTFIGQLGELDEDESQPYHVADVQFLLGEHRHRPVPMMLHRHDSMLIAEFQRPGAAPTPSSRLYPLVRSFVSGASDVESINELCERAVRVIKRLTGFGRVKSYRFDAEGNGLVNAELIDEGYPSYLGLCFPGSDIPAQARALYCSNRIRVIEDADYTPSPLVPAANAATGQALDLSFSTLRSVSPVHLQYMRNMQTWASMSISIVVEGKLWGLVSCHHHTSRSVSFQIRTACELLGRVLSLQIETREAHVRNERMLEIRQRIVQLLGAIADQDSVRFGLRALPETFVDFVGASGAAVVSDTGCDVYGSTPSRSQIMALATWLAQRDETEVFHTDNAGRDVAVRELDSTCSGILAVSISEIHPHYLIWFRPEQSQVVQWAGRPEKSIAQSGSLNPRKSFENWQQIVDGFATPWDPSEIEGVQELRQAILGIVLRKAEELAQLSEDLERSNKELEAFSYSVSHDLRAPLRHIAGYAELLGDVEGSNLSERGLRFLGTIEDSAKFAGTLVDNLLSFSQMGRCTMHLSDVNLSAMVASIKLEMLPDYDGREIEWAFSALPIVVADPAFLHLAMRNLISNAIKYTRGRPVAKIEVDVLERTTDTVISVRDNGVGFDMQYASKLFGVFQRLHRMEEFEGTGIGLANVRRIIERHGGTVWAEGVPDRGATFYFSLPKKTLMPIA</sequence>
<evidence type="ECO:0000256" key="2">
    <source>
        <dbReference type="ARBA" id="ARBA00006402"/>
    </source>
</evidence>
<dbReference type="Proteomes" id="UP001106592">
    <property type="component" value="Unassembled WGS sequence"/>
</dbReference>
<comment type="similarity">
    <text evidence="2">In the N-terminal section; belongs to the phytochrome family.</text>
</comment>
<evidence type="ECO:0000256" key="7">
    <source>
        <dbReference type="ARBA" id="ARBA00023170"/>
    </source>
</evidence>
<dbReference type="GO" id="GO:0007234">
    <property type="term" value="P:osmosensory signaling via phosphorelay pathway"/>
    <property type="evidence" value="ECO:0007669"/>
    <property type="project" value="TreeGrafter"/>
</dbReference>
<evidence type="ECO:0000256" key="4">
    <source>
        <dbReference type="ARBA" id="ARBA00022553"/>
    </source>
</evidence>
<name>A0A9Q2XIL5_9PSED</name>
<dbReference type="AlphaFoldDB" id="A0A9Q2XIL5"/>
<keyword evidence="4" id="KW-0597">Phosphoprotein</keyword>
<dbReference type="InterPro" id="IPR013515">
    <property type="entry name" value="Phytochrome_cen-reg"/>
</dbReference>